<feature type="transmembrane region" description="Helical" evidence="1">
    <location>
        <begin position="368"/>
        <end position="388"/>
    </location>
</feature>
<dbReference type="EMBL" id="PXYK01000016">
    <property type="protein sequence ID" value="PSJ57699.1"/>
    <property type="molecule type" value="Genomic_DNA"/>
</dbReference>
<organism evidence="2 3">
    <name type="scientific">Kumtagia ephedrae</name>
    <dbReference type="NCBI Taxonomy" id="2116701"/>
    <lineage>
        <taxon>Bacteria</taxon>
        <taxon>Pseudomonadati</taxon>
        <taxon>Pseudomonadota</taxon>
        <taxon>Alphaproteobacteria</taxon>
        <taxon>Hyphomicrobiales</taxon>
        <taxon>Phyllobacteriaceae</taxon>
        <taxon>Kumtagia</taxon>
    </lineage>
</organism>
<accession>A0A2P7S5I7</accession>
<feature type="transmembrane region" description="Helical" evidence="1">
    <location>
        <begin position="590"/>
        <end position="608"/>
    </location>
</feature>
<feature type="transmembrane region" description="Helical" evidence="1">
    <location>
        <begin position="500"/>
        <end position="528"/>
    </location>
</feature>
<dbReference type="AlphaFoldDB" id="A0A2P7S5I7"/>
<feature type="transmembrane region" description="Helical" evidence="1">
    <location>
        <begin position="426"/>
        <end position="446"/>
    </location>
</feature>
<keyword evidence="1" id="KW-1133">Transmembrane helix</keyword>
<feature type="transmembrane region" description="Helical" evidence="1">
    <location>
        <begin position="62"/>
        <end position="82"/>
    </location>
</feature>
<dbReference type="Proteomes" id="UP000241229">
    <property type="component" value="Unassembled WGS sequence"/>
</dbReference>
<feature type="transmembrane region" description="Helical" evidence="1">
    <location>
        <begin position="467"/>
        <end position="488"/>
    </location>
</feature>
<evidence type="ECO:0000256" key="1">
    <source>
        <dbReference type="SAM" id="Phobius"/>
    </source>
</evidence>
<evidence type="ECO:0000313" key="3">
    <source>
        <dbReference type="Proteomes" id="UP000241229"/>
    </source>
</evidence>
<dbReference type="RefSeq" id="WP_106773379.1">
    <property type="nucleotide sequence ID" value="NZ_PXYK01000016.1"/>
</dbReference>
<feature type="transmembrane region" description="Helical" evidence="1">
    <location>
        <begin position="345"/>
        <end position="362"/>
    </location>
</feature>
<reference evidence="2 3" key="1">
    <citation type="submission" date="2018-03" db="EMBL/GenBank/DDBJ databases">
        <title>The draft genome of Mesorhizobium sp. 6GN-30.</title>
        <authorList>
            <person name="Liu L."/>
            <person name="Li L."/>
            <person name="Wang T."/>
            <person name="Zhang X."/>
            <person name="Liang L."/>
        </authorList>
    </citation>
    <scope>NUCLEOTIDE SEQUENCE [LARGE SCALE GENOMIC DNA]</scope>
    <source>
        <strain evidence="2 3">6GN30</strain>
    </source>
</reference>
<feature type="transmembrane region" description="Helical" evidence="1">
    <location>
        <begin position="20"/>
        <end position="41"/>
    </location>
</feature>
<feature type="transmembrane region" description="Helical" evidence="1">
    <location>
        <begin position="312"/>
        <end position="333"/>
    </location>
</feature>
<sequence length="618" mass="63131">MPPDAAVHEPHVSDPMPSWLPVLLIGMVVALVVGLGGYLFLQAGLHRSAPTLEQATRTGAAAVGQAVAGQFAHALALGIPLAELPGVEPYLRRIAENSPQVEGMALLDADGRTISSTMQGTEGTRFPISAGGTRATLVVAPETPLIDRAMRRVWIALAATALLAGAVAGGLVAFVTRLHQEPAQRRFLADMRGIADGIFAVQPSGVYRGPLADAARALAQCVEGVRAARRNLVEAAATIRAIDFDGSLGRRVDVILQPIDRRYAFPETDDDASARTQGSSVAWRLALLFGLYAAAFPYVANFAIDREPEGIAAAWAPVLPLLAELAAACLGALAGATRAGRNGGALLAFALLFGVCVGATYWCRDYGVFIALRCGAGLSAGFVAAALLCRYRLDIRPRELATLLIFAALFAAPLLAGLYGEAIGRRSGFLLLGIVTVVAAPFIAVGMGASENGATARAASRFGRGDVLLGMAVLPAAAMILVELPIGVGFDDYLSGGGAIALLAAAALAAPALSPLACAAAMLAAAAVLHLPVPYPGVSVFAACALLGLAAGGMFKQIVDAANRPWIAIAVGVAGGLALIGALRHAELPFAYLAAAAALVVIAVNLAGRHRPATAGAA</sequence>
<keyword evidence="1" id="KW-0812">Transmembrane</keyword>
<protein>
    <submittedName>
        <fullName evidence="2">Uncharacterized protein</fullName>
    </submittedName>
</protein>
<name>A0A2P7S5I7_9HYPH</name>
<feature type="transmembrane region" description="Helical" evidence="1">
    <location>
        <begin position="153"/>
        <end position="176"/>
    </location>
</feature>
<gene>
    <name evidence="2" type="ORF">C7I84_16835</name>
</gene>
<keyword evidence="1" id="KW-0472">Membrane</keyword>
<comment type="caution">
    <text evidence="2">The sequence shown here is derived from an EMBL/GenBank/DDBJ whole genome shotgun (WGS) entry which is preliminary data.</text>
</comment>
<feature type="transmembrane region" description="Helical" evidence="1">
    <location>
        <begin position="281"/>
        <end position="300"/>
    </location>
</feature>
<keyword evidence="3" id="KW-1185">Reference proteome</keyword>
<dbReference type="OrthoDB" id="8452985at2"/>
<proteinExistence type="predicted"/>
<feature type="transmembrane region" description="Helical" evidence="1">
    <location>
        <begin position="400"/>
        <end position="420"/>
    </location>
</feature>
<feature type="transmembrane region" description="Helical" evidence="1">
    <location>
        <begin position="565"/>
        <end position="583"/>
    </location>
</feature>
<evidence type="ECO:0000313" key="2">
    <source>
        <dbReference type="EMBL" id="PSJ57699.1"/>
    </source>
</evidence>